<proteinExistence type="predicted"/>
<evidence type="ECO:0000256" key="6">
    <source>
        <dbReference type="SAM" id="SignalP"/>
    </source>
</evidence>
<dbReference type="Gene3D" id="3.20.20.70">
    <property type="entry name" value="Aldolase class I"/>
    <property type="match status" value="1"/>
</dbReference>
<keyword evidence="5" id="KW-0326">Glycosidase</keyword>
<dbReference type="InterPro" id="IPR013785">
    <property type="entry name" value="Aldolase_TIM"/>
</dbReference>
<evidence type="ECO:0000256" key="1">
    <source>
        <dbReference type="ARBA" id="ARBA00001913"/>
    </source>
</evidence>
<evidence type="ECO:0000256" key="5">
    <source>
        <dbReference type="ARBA" id="ARBA00023295"/>
    </source>
</evidence>
<dbReference type="AlphaFoldDB" id="A0A6N8J793"/>
<comment type="cofactor">
    <cofactor evidence="1">
        <name>Ca(2+)</name>
        <dbReference type="ChEBI" id="CHEBI:29108"/>
    </cofactor>
</comment>
<evidence type="ECO:0000313" key="10">
    <source>
        <dbReference type="EMBL" id="MVT40146.1"/>
    </source>
</evidence>
<dbReference type="PANTHER" id="PTHR35803:SF2">
    <property type="entry name" value="RETAINING ALPHA-GALACTOSIDASE"/>
    <property type="match status" value="1"/>
</dbReference>
<evidence type="ECO:0000259" key="9">
    <source>
        <dbReference type="Pfam" id="PF14509"/>
    </source>
</evidence>
<feature type="signal peptide" evidence="6">
    <location>
        <begin position="1"/>
        <end position="22"/>
    </location>
</feature>
<dbReference type="PANTHER" id="PTHR35803">
    <property type="entry name" value="GLUCAN 1,4-ALPHA-GLUCOSIDASE SUSB-RELATED"/>
    <property type="match status" value="1"/>
</dbReference>
<dbReference type="Pfam" id="PF14508">
    <property type="entry name" value="GH97_N"/>
    <property type="match status" value="1"/>
</dbReference>
<dbReference type="OrthoDB" id="57532at2"/>
<dbReference type="GO" id="GO:0016798">
    <property type="term" value="F:hydrolase activity, acting on glycosyl bonds"/>
    <property type="evidence" value="ECO:0007669"/>
    <property type="project" value="UniProtKB-KW"/>
</dbReference>
<keyword evidence="4" id="KW-0106">Calcium</keyword>
<dbReference type="Gene3D" id="2.60.40.1180">
    <property type="entry name" value="Golgi alpha-mannosidase II"/>
    <property type="match status" value="1"/>
</dbReference>
<feature type="domain" description="Glycosyl-hydrolase 97 N-terminal" evidence="8">
    <location>
        <begin position="28"/>
        <end position="286"/>
    </location>
</feature>
<evidence type="ECO:0000256" key="3">
    <source>
        <dbReference type="ARBA" id="ARBA00022801"/>
    </source>
</evidence>
<evidence type="ECO:0000256" key="4">
    <source>
        <dbReference type="ARBA" id="ARBA00022837"/>
    </source>
</evidence>
<keyword evidence="3 10" id="KW-0378">Hydrolase</keyword>
<keyword evidence="6" id="KW-0732">Signal</keyword>
<reference evidence="10 11" key="1">
    <citation type="submission" date="2019-12" db="EMBL/GenBank/DDBJ databases">
        <title>The draft genomic sequence of strain Chitinophaga oryziterrae JCM 16595.</title>
        <authorList>
            <person name="Zhang X."/>
        </authorList>
    </citation>
    <scope>NUCLEOTIDE SEQUENCE [LARGE SCALE GENOMIC DNA]</scope>
    <source>
        <strain evidence="10 11">JCM 16595</strain>
    </source>
</reference>
<dbReference type="InterPro" id="IPR017853">
    <property type="entry name" value="GH"/>
</dbReference>
<accession>A0A6N8J793</accession>
<dbReference type="InterPro" id="IPR014718">
    <property type="entry name" value="GH-type_carb-bd"/>
</dbReference>
<dbReference type="InterPro" id="IPR029483">
    <property type="entry name" value="GH97_C"/>
</dbReference>
<organism evidence="10 11">
    <name type="scientific">Chitinophaga oryziterrae</name>
    <dbReference type="NCBI Taxonomy" id="1031224"/>
    <lineage>
        <taxon>Bacteria</taxon>
        <taxon>Pseudomonadati</taxon>
        <taxon>Bacteroidota</taxon>
        <taxon>Chitinophagia</taxon>
        <taxon>Chitinophagales</taxon>
        <taxon>Chitinophagaceae</taxon>
        <taxon>Chitinophaga</taxon>
    </lineage>
</organism>
<comment type="caution">
    <text evidence="10">The sequence shown here is derived from an EMBL/GenBank/DDBJ whole genome shotgun (WGS) entry which is preliminary data.</text>
</comment>
<dbReference type="Pfam" id="PF14509">
    <property type="entry name" value="GH97_C"/>
    <property type="match status" value="1"/>
</dbReference>
<dbReference type="Proteomes" id="UP000468388">
    <property type="component" value="Unassembled WGS sequence"/>
</dbReference>
<dbReference type="SUPFAM" id="SSF51445">
    <property type="entry name" value="(Trans)glycosidases"/>
    <property type="match status" value="1"/>
</dbReference>
<dbReference type="InterPro" id="IPR052720">
    <property type="entry name" value="Glycosyl_hydrolase_97"/>
</dbReference>
<evidence type="ECO:0000313" key="11">
    <source>
        <dbReference type="Proteomes" id="UP000468388"/>
    </source>
</evidence>
<dbReference type="InterPro" id="IPR013780">
    <property type="entry name" value="Glyco_hydro_b"/>
</dbReference>
<feature type="domain" description="Glycosyl-hydrolase 97 C-terminal oligomerisation" evidence="9">
    <location>
        <begin position="532"/>
        <end position="624"/>
    </location>
</feature>
<protein>
    <submittedName>
        <fullName evidence="10">Glycoside hydrolase</fullName>
    </submittedName>
</protein>
<evidence type="ECO:0000259" key="7">
    <source>
        <dbReference type="Pfam" id="PF10566"/>
    </source>
</evidence>
<feature type="chain" id="PRO_5026812736" evidence="6">
    <location>
        <begin position="23"/>
        <end position="634"/>
    </location>
</feature>
<evidence type="ECO:0000259" key="8">
    <source>
        <dbReference type="Pfam" id="PF14508"/>
    </source>
</evidence>
<dbReference type="InterPro" id="IPR019563">
    <property type="entry name" value="GH97_catalytic"/>
</dbReference>
<comment type="subunit">
    <text evidence="2">Monomer.</text>
</comment>
<gene>
    <name evidence="10" type="ORF">GO495_06100</name>
</gene>
<sequence length="634" mass="70604">MKKLMFVCLMLIGPLLISKAFAADTTVVTSPDGQIRFRLFISHHQLQYTVTFRNETVIETSPMILSVDNKILTDEVKPGTVKRYTINERYPWMGVHAWAINNCKGAGIALQQASVNYTLEVRVFNEGIAFRTVVPGVAGKLRVPDEATVFNIPAGSEIWYHDLVMHYESVHTKKMISALQAGEWVAPPATLKLPQGIYAAITEANLVNYSGMALEADGNRGLVLRLAHHQPVSYPYKLRYSEEDVNRLSKPAAVSGTITTPWRVVMIGADLNAMVNNDMVHDLCPPPDPRLFPKGILTDWIRPGRAVWKYLDGGGEGTPEVIKDFSAKAAALGFEHNILEGFWEKWSDEQITDVVNDAKKQHVSIWVWKHSKYLRDKNVRLAFFKRCHDLGIAGVKIDFFDHEAKEVVDLYSAILRETAEYHLLTDFHGANKPTGLARTWPNELTREAVKGMEASKLADRATHETTLPFTRLLAGPAEYTVVHFGERRKNTTWAHQIASAAILSAPLLTYAAQPQHILENPAADMIRHIPANWDETIVLPQSGIGQLAAYARRKGDTWFLAIMNGPQPQKLTVPLHFLKALNYKVSVVKDDPDSTGAVKTEETSGTPQDVISLQLAPGGGYVARYTVYSLPGKK</sequence>
<dbReference type="GO" id="GO:0030246">
    <property type="term" value="F:carbohydrate binding"/>
    <property type="evidence" value="ECO:0007669"/>
    <property type="project" value="InterPro"/>
</dbReference>
<keyword evidence="11" id="KW-1185">Reference proteome</keyword>
<dbReference type="RefSeq" id="WP_157298774.1">
    <property type="nucleotide sequence ID" value="NZ_BAAAZB010000005.1"/>
</dbReference>
<feature type="domain" description="Glycosyl-hydrolase 97 catalytic" evidence="7">
    <location>
        <begin position="327"/>
        <end position="449"/>
    </location>
</feature>
<dbReference type="EMBL" id="WRXO01000001">
    <property type="protein sequence ID" value="MVT40146.1"/>
    <property type="molecule type" value="Genomic_DNA"/>
</dbReference>
<dbReference type="InterPro" id="IPR029486">
    <property type="entry name" value="GH97_N"/>
</dbReference>
<dbReference type="Pfam" id="PF10566">
    <property type="entry name" value="Glyco_hydro_97"/>
    <property type="match status" value="1"/>
</dbReference>
<dbReference type="Gene3D" id="2.70.98.10">
    <property type="match status" value="1"/>
</dbReference>
<name>A0A6N8J793_9BACT</name>
<evidence type="ECO:0000256" key="2">
    <source>
        <dbReference type="ARBA" id="ARBA00011245"/>
    </source>
</evidence>